<keyword evidence="1" id="KW-1133">Transmembrane helix</keyword>
<name>A0A6V7HFP7_9HYME</name>
<keyword evidence="1" id="KW-0812">Transmembrane</keyword>
<accession>A0A6V7HFP7</accession>
<feature type="non-terminal residue" evidence="2">
    <location>
        <position position="42"/>
    </location>
</feature>
<sequence>RVLESSSGSVYTGSGTFSSMGYVTSAFILAFMRHETLPSTMV</sequence>
<gene>
    <name evidence="2" type="ORF">MHI_LOCUS849407</name>
</gene>
<protein>
    <submittedName>
        <fullName evidence="2">Uncharacterized protein</fullName>
    </submittedName>
</protein>
<feature type="non-terminal residue" evidence="2">
    <location>
        <position position="1"/>
    </location>
</feature>
<organism evidence="2 3">
    <name type="scientific">Heterotrigona itama</name>
    <dbReference type="NCBI Taxonomy" id="395501"/>
    <lineage>
        <taxon>Eukaryota</taxon>
        <taxon>Metazoa</taxon>
        <taxon>Ecdysozoa</taxon>
        <taxon>Arthropoda</taxon>
        <taxon>Hexapoda</taxon>
        <taxon>Insecta</taxon>
        <taxon>Pterygota</taxon>
        <taxon>Neoptera</taxon>
        <taxon>Endopterygota</taxon>
        <taxon>Hymenoptera</taxon>
        <taxon>Apocrita</taxon>
        <taxon>Aculeata</taxon>
        <taxon>Apoidea</taxon>
        <taxon>Anthophila</taxon>
        <taxon>Apidae</taxon>
        <taxon>Heterotrigona</taxon>
    </lineage>
</organism>
<dbReference type="Proteomes" id="UP000752696">
    <property type="component" value="Unassembled WGS sequence"/>
</dbReference>
<reference evidence="2" key="1">
    <citation type="submission" date="2020-07" db="EMBL/GenBank/DDBJ databases">
        <authorList>
            <person name="Nazaruddin N."/>
        </authorList>
    </citation>
    <scope>NUCLEOTIDE SEQUENCE</scope>
</reference>
<dbReference type="AlphaFoldDB" id="A0A6V7HFP7"/>
<comment type="caution">
    <text evidence="2">The sequence shown here is derived from an EMBL/GenBank/DDBJ whole genome shotgun (WGS) entry which is preliminary data.</text>
</comment>
<evidence type="ECO:0000313" key="3">
    <source>
        <dbReference type="Proteomes" id="UP000752696"/>
    </source>
</evidence>
<proteinExistence type="predicted"/>
<keyword evidence="3" id="KW-1185">Reference proteome</keyword>
<evidence type="ECO:0000313" key="2">
    <source>
        <dbReference type="EMBL" id="CAD1479291.1"/>
    </source>
</evidence>
<evidence type="ECO:0000256" key="1">
    <source>
        <dbReference type="SAM" id="Phobius"/>
    </source>
</evidence>
<dbReference type="EMBL" id="CAJDYZ010011288">
    <property type="protein sequence ID" value="CAD1479291.1"/>
    <property type="molecule type" value="Genomic_DNA"/>
</dbReference>
<feature type="transmembrane region" description="Helical" evidence="1">
    <location>
        <begin position="12"/>
        <end position="32"/>
    </location>
</feature>
<keyword evidence="1" id="KW-0472">Membrane</keyword>